<dbReference type="SUPFAM" id="SSF53474">
    <property type="entry name" value="alpha/beta-Hydrolases"/>
    <property type="match status" value="1"/>
</dbReference>
<reference evidence="3" key="1">
    <citation type="submission" date="2016-11" db="EMBL/GenBank/DDBJ databases">
        <authorList>
            <person name="Varghese N."/>
            <person name="Submissions S."/>
        </authorList>
    </citation>
    <scope>NUCLEOTIDE SEQUENCE [LARGE SCALE GENOMIC DNA]</scope>
    <source>
        <strain evidence="3">DSM 22363</strain>
    </source>
</reference>
<gene>
    <name evidence="2" type="ORF">SAMN02745824_1501</name>
</gene>
<dbReference type="RefSeq" id="WP_074204416.1">
    <property type="nucleotide sequence ID" value="NZ_FSQW01000001.1"/>
</dbReference>
<dbReference type="Proteomes" id="UP000185192">
    <property type="component" value="Unassembled WGS sequence"/>
</dbReference>
<dbReference type="InterPro" id="IPR000073">
    <property type="entry name" value="AB_hydrolase_1"/>
</dbReference>
<keyword evidence="3" id="KW-1185">Reference proteome</keyword>
<dbReference type="InterPro" id="IPR052897">
    <property type="entry name" value="Sec-Metab_Biosynth_Hydrolase"/>
</dbReference>
<feature type="domain" description="AB hydrolase-1" evidence="1">
    <location>
        <begin position="46"/>
        <end position="281"/>
    </location>
</feature>
<name>A0A1N6D3Y6_9SPHN</name>
<accession>A0A1N6D3Y6</accession>
<dbReference type="Gene3D" id="3.40.50.1820">
    <property type="entry name" value="alpha/beta hydrolase"/>
    <property type="match status" value="1"/>
</dbReference>
<sequence length="286" mass="31291">MRGKAMNRRQFSIGMTGLGLGLLLNGCQTAPGARNSDGGRPSDSPLLFIAGAWHGGWCWKFVAEEILKKQPFRRLYSPSLLGLADKSDALSSTLGLQDQIDDIAALIEREKLQDFTLVGHSFGGMIITALAHRFSDRIRHLVYLDAVIPEDGQSFITAGQKLSQHLVAQREAAFRSLATDGVALPPLPPSAFGIPKDHPGYDWVQDHLTPHPLKTCLDPISLADQTTERIPKSYIRCTDPLLQQPAIVAGSMRAKSEFGWRFLELSTGHDAMITAPQALAEILIDM</sequence>
<dbReference type="AlphaFoldDB" id="A0A1N6D3Y6"/>
<dbReference type="PANTHER" id="PTHR37017">
    <property type="entry name" value="AB HYDROLASE-1 DOMAIN-CONTAINING PROTEIN-RELATED"/>
    <property type="match status" value="1"/>
</dbReference>
<evidence type="ECO:0000313" key="2">
    <source>
        <dbReference type="EMBL" id="SIN65374.1"/>
    </source>
</evidence>
<dbReference type="Pfam" id="PF12697">
    <property type="entry name" value="Abhydrolase_6"/>
    <property type="match status" value="1"/>
</dbReference>
<dbReference type="STRING" id="1123272.SAMN02745824_1501"/>
<evidence type="ECO:0000313" key="3">
    <source>
        <dbReference type="Proteomes" id="UP000185192"/>
    </source>
</evidence>
<dbReference type="EMBL" id="FSQW01000001">
    <property type="protein sequence ID" value="SIN65374.1"/>
    <property type="molecule type" value="Genomic_DNA"/>
</dbReference>
<dbReference type="OrthoDB" id="9814966at2"/>
<protein>
    <submittedName>
        <fullName evidence="2">Pimeloyl-ACP methyl ester carboxylesterase</fullName>
    </submittedName>
</protein>
<organism evidence="2 3">
    <name type="scientific">Parasphingorhabdus marina DSM 22363</name>
    <dbReference type="NCBI Taxonomy" id="1123272"/>
    <lineage>
        <taxon>Bacteria</taxon>
        <taxon>Pseudomonadati</taxon>
        <taxon>Pseudomonadota</taxon>
        <taxon>Alphaproteobacteria</taxon>
        <taxon>Sphingomonadales</taxon>
        <taxon>Sphingomonadaceae</taxon>
        <taxon>Parasphingorhabdus</taxon>
    </lineage>
</organism>
<dbReference type="InterPro" id="IPR029058">
    <property type="entry name" value="AB_hydrolase_fold"/>
</dbReference>
<evidence type="ECO:0000259" key="1">
    <source>
        <dbReference type="Pfam" id="PF12697"/>
    </source>
</evidence>
<dbReference type="PANTHER" id="PTHR37017:SF11">
    <property type="entry name" value="ESTERASE_LIPASE_THIOESTERASE DOMAIN-CONTAINING PROTEIN"/>
    <property type="match status" value="1"/>
</dbReference>
<proteinExistence type="predicted"/>